<accession>A0A937HVR5</accession>
<dbReference type="SUPFAM" id="SSF89447">
    <property type="entry name" value="AbrB/MazE/MraZ-like"/>
    <property type="match status" value="1"/>
</dbReference>
<keyword evidence="2 7" id="KW-0963">Cytoplasm</keyword>
<dbReference type="InterPro" id="IPR038619">
    <property type="entry name" value="MraZ_sf"/>
</dbReference>
<dbReference type="GO" id="GO:0000976">
    <property type="term" value="F:transcription cis-regulatory region binding"/>
    <property type="evidence" value="ECO:0007669"/>
    <property type="project" value="TreeGrafter"/>
</dbReference>
<protein>
    <recommendedName>
        <fullName evidence="1 7">Transcriptional regulator MraZ</fullName>
    </recommendedName>
</protein>
<evidence type="ECO:0000259" key="8">
    <source>
        <dbReference type="PROSITE" id="PS51740"/>
    </source>
</evidence>
<feature type="domain" description="SpoVT-AbrB" evidence="8">
    <location>
        <begin position="7"/>
        <end position="54"/>
    </location>
</feature>
<dbReference type="InterPro" id="IPR003444">
    <property type="entry name" value="MraZ"/>
</dbReference>
<evidence type="ECO:0000256" key="6">
    <source>
        <dbReference type="ARBA" id="ARBA00023163"/>
    </source>
</evidence>
<evidence type="ECO:0000256" key="4">
    <source>
        <dbReference type="ARBA" id="ARBA00023015"/>
    </source>
</evidence>
<dbReference type="Gene3D" id="3.40.1550.20">
    <property type="entry name" value="Transcriptional regulator MraZ domain"/>
    <property type="match status" value="1"/>
</dbReference>
<dbReference type="GO" id="GO:0003700">
    <property type="term" value="F:DNA-binding transcription factor activity"/>
    <property type="evidence" value="ECO:0007669"/>
    <property type="project" value="UniProtKB-UniRule"/>
</dbReference>
<dbReference type="GO" id="GO:0009295">
    <property type="term" value="C:nucleoid"/>
    <property type="evidence" value="ECO:0007669"/>
    <property type="project" value="UniProtKB-SubCell"/>
</dbReference>
<comment type="similarity">
    <text evidence="7">Belongs to the MraZ family.</text>
</comment>
<proteinExistence type="inferred from homology"/>
<reference evidence="9" key="1">
    <citation type="submission" date="2020-10" db="EMBL/GenBank/DDBJ databases">
        <title>Microbiome of the Black Sea water column analyzed by genome centric metagenomics.</title>
        <authorList>
            <person name="Cabello-Yeves P.J."/>
            <person name="Callieri C."/>
            <person name="Picazo A."/>
            <person name="Mehrshad M."/>
            <person name="Haro-Moreno J.M."/>
            <person name="Roda-Garcia J."/>
            <person name="Dzembekova N."/>
            <person name="Slabakova V."/>
            <person name="Slabakova N."/>
            <person name="Moncheva S."/>
            <person name="Rodriguez-Valera F."/>
        </authorList>
    </citation>
    <scope>NUCLEOTIDE SEQUENCE</scope>
    <source>
        <strain evidence="9">BS307-5m-G49</strain>
    </source>
</reference>
<dbReference type="CDD" id="cd16321">
    <property type="entry name" value="MraZ_C"/>
    <property type="match status" value="1"/>
</dbReference>
<evidence type="ECO:0000256" key="2">
    <source>
        <dbReference type="ARBA" id="ARBA00022490"/>
    </source>
</evidence>
<dbReference type="AlphaFoldDB" id="A0A937HVR5"/>
<keyword evidence="3" id="KW-0677">Repeat</keyword>
<feature type="domain" description="SpoVT-AbrB" evidence="8">
    <location>
        <begin position="85"/>
        <end position="130"/>
    </location>
</feature>
<dbReference type="HAMAP" id="MF_01008">
    <property type="entry name" value="MraZ"/>
    <property type="match status" value="1"/>
</dbReference>
<evidence type="ECO:0000256" key="3">
    <source>
        <dbReference type="ARBA" id="ARBA00022737"/>
    </source>
</evidence>
<dbReference type="PROSITE" id="PS51740">
    <property type="entry name" value="SPOVT_ABRB"/>
    <property type="match status" value="2"/>
</dbReference>
<keyword evidence="6 7" id="KW-0804">Transcription</keyword>
<keyword evidence="5 7" id="KW-0238">DNA-binding</keyword>
<comment type="caution">
    <text evidence="9">The sequence shown here is derived from an EMBL/GenBank/DDBJ whole genome shotgun (WGS) entry which is preliminary data.</text>
</comment>
<keyword evidence="4 7" id="KW-0805">Transcription regulation</keyword>
<gene>
    <name evidence="7" type="primary">mraZ</name>
    <name evidence="9" type="ORF">ISQ63_00105</name>
</gene>
<dbReference type="Pfam" id="PF02381">
    <property type="entry name" value="MraZ"/>
    <property type="match status" value="2"/>
</dbReference>
<evidence type="ECO:0000256" key="1">
    <source>
        <dbReference type="ARBA" id="ARBA00013860"/>
    </source>
</evidence>
<dbReference type="InterPro" id="IPR035644">
    <property type="entry name" value="MraZ_C"/>
</dbReference>
<dbReference type="InterPro" id="IPR035642">
    <property type="entry name" value="MraZ_N"/>
</dbReference>
<evidence type="ECO:0000256" key="7">
    <source>
        <dbReference type="HAMAP-Rule" id="MF_01008"/>
    </source>
</evidence>
<dbReference type="GO" id="GO:2000143">
    <property type="term" value="P:negative regulation of DNA-templated transcription initiation"/>
    <property type="evidence" value="ECO:0007669"/>
    <property type="project" value="TreeGrafter"/>
</dbReference>
<evidence type="ECO:0000313" key="9">
    <source>
        <dbReference type="EMBL" id="MBL6811269.1"/>
    </source>
</evidence>
<dbReference type="InterPro" id="IPR020603">
    <property type="entry name" value="MraZ_dom"/>
</dbReference>
<dbReference type="EMBL" id="JADHQC010000001">
    <property type="protein sequence ID" value="MBL6811269.1"/>
    <property type="molecule type" value="Genomic_DNA"/>
</dbReference>
<dbReference type="InterPro" id="IPR037914">
    <property type="entry name" value="SpoVT-AbrB_sf"/>
</dbReference>
<comment type="subcellular location">
    <subcellularLocation>
        <location evidence="7">Cytoplasm</location>
        <location evidence="7">Nucleoid</location>
    </subcellularLocation>
</comment>
<dbReference type="CDD" id="cd16320">
    <property type="entry name" value="MraZ_N"/>
    <property type="match status" value="1"/>
</dbReference>
<dbReference type="GO" id="GO:0005737">
    <property type="term" value="C:cytoplasm"/>
    <property type="evidence" value="ECO:0007669"/>
    <property type="project" value="UniProtKB-UniRule"/>
</dbReference>
<comment type="subunit">
    <text evidence="7">Forms oligomers.</text>
</comment>
<name>A0A937HVR5_9GAMM</name>
<dbReference type="PANTHER" id="PTHR34701">
    <property type="entry name" value="TRANSCRIPTIONAL REGULATOR MRAZ"/>
    <property type="match status" value="1"/>
</dbReference>
<dbReference type="InterPro" id="IPR007159">
    <property type="entry name" value="SpoVT-AbrB_dom"/>
</dbReference>
<evidence type="ECO:0000313" key="10">
    <source>
        <dbReference type="Proteomes" id="UP000744438"/>
    </source>
</evidence>
<dbReference type="PANTHER" id="PTHR34701:SF1">
    <property type="entry name" value="TRANSCRIPTIONAL REGULATOR MRAZ"/>
    <property type="match status" value="1"/>
</dbReference>
<dbReference type="Proteomes" id="UP000744438">
    <property type="component" value="Unassembled WGS sequence"/>
</dbReference>
<evidence type="ECO:0000256" key="5">
    <source>
        <dbReference type="ARBA" id="ARBA00023125"/>
    </source>
</evidence>
<sequence>MAGLYGFSSLSLDTKGRIVIPARYKDLLKEMASGSIIITRDPQYPSLLIYPGALWKKISDAFENLSGLNPKIRSLQWNFLGNAHTIDFEVSERMTLLIPQSLRNYSQIKEKTKVVLIGMGQKLELWSEKNWKLKEEGKNVKGERLEIELPNEVQEIPF</sequence>
<organism evidence="9 10">
    <name type="scientific">SAR86 cluster bacterium</name>
    <dbReference type="NCBI Taxonomy" id="2030880"/>
    <lineage>
        <taxon>Bacteria</taxon>
        <taxon>Pseudomonadati</taxon>
        <taxon>Pseudomonadota</taxon>
        <taxon>Gammaproteobacteria</taxon>
        <taxon>SAR86 cluster</taxon>
    </lineage>
</organism>